<dbReference type="Gene3D" id="2.120.10.30">
    <property type="entry name" value="TolB, C-terminal domain"/>
    <property type="match status" value="2"/>
</dbReference>
<keyword evidence="1" id="KW-0479">Metal-binding</keyword>
<dbReference type="GO" id="GO:0008270">
    <property type="term" value="F:zinc ion binding"/>
    <property type="evidence" value="ECO:0007669"/>
    <property type="project" value="UniProtKB-KW"/>
</dbReference>
<comment type="caution">
    <text evidence="6">The sequence shown here is derived from an EMBL/GenBank/DDBJ whole genome shotgun (WGS) entry which is preliminary data.</text>
</comment>
<dbReference type="PANTHER" id="PTHR25462:SF296">
    <property type="entry name" value="MEIOTIC P26, ISOFORM F"/>
    <property type="match status" value="1"/>
</dbReference>
<evidence type="ECO:0000256" key="2">
    <source>
        <dbReference type="ARBA" id="ARBA00022771"/>
    </source>
</evidence>
<organism evidence="6 7">
    <name type="scientific">Mizuhopecten yessoensis</name>
    <name type="common">Japanese scallop</name>
    <name type="synonym">Patinopecten yessoensis</name>
    <dbReference type="NCBI Taxonomy" id="6573"/>
    <lineage>
        <taxon>Eukaryota</taxon>
        <taxon>Metazoa</taxon>
        <taxon>Spiralia</taxon>
        <taxon>Lophotrochozoa</taxon>
        <taxon>Mollusca</taxon>
        <taxon>Bivalvia</taxon>
        <taxon>Autobranchia</taxon>
        <taxon>Pteriomorphia</taxon>
        <taxon>Pectinida</taxon>
        <taxon>Pectinoidea</taxon>
        <taxon>Pectinidae</taxon>
        <taxon>Mizuhopecten</taxon>
    </lineage>
</organism>
<evidence type="ECO:0000259" key="5">
    <source>
        <dbReference type="PROSITE" id="PS50089"/>
    </source>
</evidence>
<reference evidence="6 7" key="1">
    <citation type="journal article" date="2017" name="Nat. Ecol. Evol.">
        <title>Scallop genome provides insights into evolution of bilaterian karyotype and development.</title>
        <authorList>
            <person name="Wang S."/>
            <person name="Zhang J."/>
            <person name="Jiao W."/>
            <person name="Li J."/>
            <person name="Xun X."/>
            <person name="Sun Y."/>
            <person name="Guo X."/>
            <person name="Huan P."/>
            <person name="Dong B."/>
            <person name="Zhang L."/>
            <person name="Hu X."/>
            <person name="Sun X."/>
            <person name="Wang J."/>
            <person name="Zhao C."/>
            <person name="Wang Y."/>
            <person name="Wang D."/>
            <person name="Huang X."/>
            <person name="Wang R."/>
            <person name="Lv J."/>
            <person name="Li Y."/>
            <person name="Zhang Z."/>
            <person name="Liu B."/>
            <person name="Lu W."/>
            <person name="Hui Y."/>
            <person name="Liang J."/>
            <person name="Zhou Z."/>
            <person name="Hou R."/>
            <person name="Li X."/>
            <person name="Liu Y."/>
            <person name="Li H."/>
            <person name="Ning X."/>
            <person name="Lin Y."/>
            <person name="Zhao L."/>
            <person name="Xing Q."/>
            <person name="Dou J."/>
            <person name="Li Y."/>
            <person name="Mao J."/>
            <person name="Guo H."/>
            <person name="Dou H."/>
            <person name="Li T."/>
            <person name="Mu C."/>
            <person name="Jiang W."/>
            <person name="Fu Q."/>
            <person name="Fu X."/>
            <person name="Miao Y."/>
            <person name="Liu J."/>
            <person name="Yu Q."/>
            <person name="Li R."/>
            <person name="Liao H."/>
            <person name="Li X."/>
            <person name="Kong Y."/>
            <person name="Jiang Z."/>
            <person name="Chourrout D."/>
            <person name="Li R."/>
            <person name="Bao Z."/>
        </authorList>
    </citation>
    <scope>NUCLEOTIDE SEQUENCE [LARGE SCALE GENOMIC DNA]</scope>
    <source>
        <strain evidence="6 7">PY_sf001</strain>
    </source>
</reference>
<dbReference type="EMBL" id="NEDP02005589">
    <property type="protein sequence ID" value="OWF37441.1"/>
    <property type="molecule type" value="Genomic_DNA"/>
</dbReference>
<evidence type="ECO:0000256" key="1">
    <source>
        <dbReference type="ARBA" id="ARBA00022723"/>
    </source>
</evidence>
<feature type="domain" description="RING-type" evidence="5">
    <location>
        <begin position="17"/>
        <end position="60"/>
    </location>
</feature>
<dbReference type="PROSITE" id="PS00518">
    <property type="entry name" value="ZF_RING_1"/>
    <property type="match status" value="1"/>
</dbReference>
<dbReference type="InterPro" id="IPR047153">
    <property type="entry name" value="TRIM45/56/19-like"/>
</dbReference>
<keyword evidence="3" id="KW-0862">Zinc</keyword>
<keyword evidence="2 4" id="KW-0863">Zinc-finger</keyword>
<dbReference type="Pfam" id="PF13445">
    <property type="entry name" value="zf-RING_UBOX"/>
    <property type="match status" value="1"/>
</dbReference>
<dbReference type="SMART" id="SM00184">
    <property type="entry name" value="RING"/>
    <property type="match status" value="1"/>
</dbReference>
<dbReference type="InterPro" id="IPR017907">
    <property type="entry name" value="Znf_RING_CS"/>
</dbReference>
<dbReference type="Proteomes" id="UP000242188">
    <property type="component" value="Unassembled WGS sequence"/>
</dbReference>
<dbReference type="InterPro" id="IPR001841">
    <property type="entry name" value="Znf_RING"/>
</dbReference>
<proteinExistence type="predicted"/>
<name>A0A210PLT3_MIZYE</name>
<dbReference type="InterPro" id="IPR013083">
    <property type="entry name" value="Znf_RING/FYVE/PHD"/>
</dbReference>
<dbReference type="Gene3D" id="3.30.40.10">
    <property type="entry name" value="Zinc/RING finger domain, C3HC4 (zinc finger)"/>
    <property type="match status" value="1"/>
</dbReference>
<sequence length="518" mass="57268">MAAGEYRNLPDLQPEACPICMDTYKNPKILPCSHTMCRECLENLLASGYKSDVLVCPICRKQNQVPPEGVGKFMPNYFVPTSSGESVLSTCNVCETVLSDFQKKSGRCSYCDGQMCAQCYQKHCHPENEMRGLRRTASQEDEYSDGLELDGSHRSIRDNLMLQLQGKAQSIISGRMVSTFQCEQQSAQPIKVTKIVVTKDNKMWILVGNGPFIIKYDSHGMELDRKFVDGKLLDIALHTDGSLLMVLENYHFVMILSYTDSQIREYVSTTDSLSPQCILTLPTGCLVVTAVNLRSVQQESIILLYNGQGTIINSIQCNQRGVAYGTIVSLASNLKHGQICIADEKRQHVYFLREGVAPLTFTRPQGFPTRNRGGSFSNSRYRGFKPKSMSCDSKGNVFVYDDASGMILVLSSSAKLLGIVLPNDADLAGNPNCIAIDCQDRLLVGDESSGKVRIYETEATYNNLGQIDQDAGAFFASMQQRLTDSGGGGIQELVDISSQMSVNPNMFLNAVLNHQQNY</sequence>
<dbReference type="PANTHER" id="PTHR25462">
    <property type="entry name" value="BONUS, ISOFORM C-RELATED"/>
    <property type="match status" value="1"/>
</dbReference>
<dbReference type="AlphaFoldDB" id="A0A210PLT3"/>
<dbReference type="SUPFAM" id="SSF57850">
    <property type="entry name" value="RING/U-box"/>
    <property type="match status" value="1"/>
</dbReference>
<evidence type="ECO:0000256" key="4">
    <source>
        <dbReference type="PROSITE-ProRule" id="PRU00175"/>
    </source>
</evidence>
<accession>A0A210PLT3</accession>
<dbReference type="OrthoDB" id="6039854at2759"/>
<gene>
    <name evidence="6" type="ORF">KP79_PYT04717</name>
</gene>
<protein>
    <submittedName>
        <fullName evidence="6">RING finger protein nhl-1</fullName>
    </submittedName>
</protein>
<keyword evidence="7" id="KW-1185">Reference proteome</keyword>
<dbReference type="SUPFAM" id="SSF101898">
    <property type="entry name" value="NHL repeat"/>
    <property type="match status" value="1"/>
</dbReference>
<evidence type="ECO:0000256" key="3">
    <source>
        <dbReference type="ARBA" id="ARBA00022833"/>
    </source>
</evidence>
<dbReference type="PROSITE" id="PS50089">
    <property type="entry name" value="ZF_RING_2"/>
    <property type="match status" value="1"/>
</dbReference>
<dbReference type="InterPro" id="IPR011042">
    <property type="entry name" value="6-blade_b-propeller_TolB-like"/>
</dbReference>
<dbReference type="InterPro" id="IPR027370">
    <property type="entry name" value="Znf-RING_euk"/>
</dbReference>
<evidence type="ECO:0000313" key="7">
    <source>
        <dbReference type="Proteomes" id="UP000242188"/>
    </source>
</evidence>
<evidence type="ECO:0000313" key="6">
    <source>
        <dbReference type="EMBL" id="OWF37441.1"/>
    </source>
</evidence>